<gene>
    <name evidence="2" type="ORF">DM02DRAFT_627210</name>
</gene>
<dbReference type="AlphaFoldDB" id="A0A2V1DUN8"/>
<feature type="coiled-coil region" evidence="1">
    <location>
        <begin position="113"/>
        <end position="154"/>
    </location>
</feature>
<keyword evidence="3" id="KW-1185">Reference proteome</keyword>
<name>A0A2V1DUN8_9PLEO</name>
<proteinExistence type="predicted"/>
<evidence type="ECO:0000313" key="2">
    <source>
        <dbReference type="EMBL" id="PVI01881.1"/>
    </source>
</evidence>
<dbReference type="EMBL" id="KZ805350">
    <property type="protein sequence ID" value="PVI01881.1"/>
    <property type="molecule type" value="Genomic_DNA"/>
</dbReference>
<evidence type="ECO:0000256" key="1">
    <source>
        <dbReference type="SAM" id="Coils"/>
    </source>
</evidence>
<accession>A0A2V1DUN8</accession>
<dbReference type="Proteomes" id="UP000244855">
    <property type="component" value="Unassembled WGS sequence"/>
</dbReference>
<reference evidence="2 3" key="1">
    <citation type="journal article" date="2018" name="Sci. Rep.">
        <title>Comparative genomics provides insights into the lifestyle and reveals functional heterogeneity of dark septate endophytic fungi.</title>
        <authorList>
            <person name="Knapp D.G."/>
            <person name="Nemeth J.B."/>
            <person name="Barry K."/>
            <person name="Hainaut M."/>
            <person name="Henrissat B."/>
            <person name="Johnson J."/>
            <person name="Kuo A."/>
            <person name="Lim J.H.P."/>
            <person name="Lipzen A."/>
            <person name="Nolan M."/>
            <person name="Ohm R.A."/>
            <person name="Tamas L."/>
            <person name="Grigoriev I.V."/>
            <person name="Spatafora J.W."/>
            <person name="Nagy L.G."/>
            <person name="Kovacs G.M."/>
        </authorList>
    </citation>
    <scope>NUCLEOTIDE SEQUENCE [LARGE SCALE GENOMIC DNA]</scope>
    <source>
        <strain evidence="2 3">DSE2036</strain>
    </source>
</reference>
<protein>
    <submittedName>
        <fullName evidence="2">Uncharacterized protein</fullName>
    </submittedName>
</protein>
<evidence type="ECO:0000313" key="3">
    <source>
        <dbReference type="Proteomes" id="UP000244855"/>
    </source>
</evidence>
<keyword evidence="1" id="KW-0175">Coiled coil</keyword>
<sequence length="245" mass="28134">MISPRKVSCSTATTEKFGSQSYAWDPYAAFEIPRQGKFQCKGRNGQLAVCGHFVKGTTDLYDLLEKCEKENPRNLSEEQLCEIGRNCLCTQNHRYIHDQAILLTGFFRKSSLAEKLRAENRSLEAALSTERDNLAILENENEKLRLILKHTTEKLKDKNIHYGDLRRSLQETHSAWKDERQVSRELVQEKEKRIEILQGKLQDMKLENDSKNCAIKNLIITIKTGTGTKDQEGRKVEEDEALGHP</sequence>
<organism evidence="2 3">
    <name type="scientific">Periconia macrospinosa</name>
    <dbReference type="NCBI Taxonomy" id="97972"/>
    <lineage>
        <taxon>Eukaryota</taxon>
        <taxon>Fungi</taxon>
        <taxon>Dikarya</taxon>
        <taxon>Ascomycota</taxon>
        <taxon>Pezizomycotina</taxon>
        <taxon>Dothideomycetes</taxon>
        <taxon>Pleosporomycetidae</taxon>
        <taxon>Pleosporales</taxon>
        <taxon>Massarineae</taxon>
        <taxon>Periconiaceae</taxon>
        <taxon>Periconia</taxon>
    </lineage>
</organism>